<evidence type="ECO:0000256" key="1">
    <source>
        <dbReference type="ARBA" id="ARBA00004589"/>
    </source>
</evidence>
<comment type="similarity">
    <text evidence="3">Belongs to the RBT5 family.</text>
</comment>
<name>A0A9N9W3V4_9HYPO</name>
<dbReference type="Pfam" id="PF05730">
    <property type="entry name" value="CFEM"/>
    <property type="match status" value="1"/>
</dbReference>
<evidence type="ECO:0000256" key="5">
    <source>
        <dbReference type="ARBA" id="ARBA00022622"/>
    </source>
</evidence>
<evidence type="ECO:0000259" key="11">
    <source>
        <dbReference type="Pfam" id="PF05730"/>
    </source>
</evidence>
<feature type="compositionally biased region" description="Low complexity" evidence="9">
    <location>
        <begin position="621"/>
        <end position="635"/>
    </location>
</feature>
<feature type="compositionally biased region" description="Low complexity" evidence="9">
    <location>
        <begin position="303"/>
        <end position="367"/>
    </location>
</feature>
<dbReference type="GO" id="GO:0098552">
    <property type="term" value="C:side of membrane"/>
    <property type="evidence" value="ECO:0007669"/>
    <property type="project" value="UniProtKB-KW"/>
</dbReference>
<feature type="compositionally biased region" description="Low complexity" evidence="9">
    <location>
        <begin position="195"/>
        <end position="208"/>
    </location>
</feature>
<protein>
    <recommendedName>
        <fullName evidence="11">CFEM domain-containing protein</fullName>
    </recommendedName>
</protein>
<evidence type="ECO:0000313" key="13">
    <source>
        <dbReference type="Proteomes" id="UP000775872"/>
    </source>
</evidence>
<sequence>MKNSMALLAMAASFGPATATFNFGSSWQNAGSYTCPGNSNNECKDTYKGGFDWSDLTTGSFSSYNGFDFKGWSCGESASWGKRTGGSKVIKASCGKDSTPSFGCGSSSGVDKFTVSHFDIDVEFDCRLEFHYKMPGGSTCKQSSSCKKGGNKISNSQCGGATDVEIVWPIQDSPKPSCEIQIPSIGFDCGDHTPSKTTSVPVPSKTSTRPGGGHGTTSTAVVPSKSHPGGPESSSVVPSKSHPGGPESSSVVPSKSHPGGPESSSVVPSKSHPGGPESSSVVPSKSHPETTPIPSDTGSSVIPSQSSPATTPETPETTSAPEPSTTGGNSPSSSEESSSSTTEENGPSTTGDNSPSTTGNNSPSSPSETQSVPETTITTTWDSTSTIFTTTTRTITSCGPEVPDCPASGTPSTPIIVTETVPVTTTVCPVTETIVPSHTSGNSPVQSSKASSSGNSPGQTTVPSASTSGNSPVQTDTPDTPLPCPDVVPKCLNSWLHLVEQCSNNLDVACFCPNSDFVQKTFQCIYSYGGSDDIVAEAAAFFQGMCAGYVGENPAIVTGIDTITNILTVTGTPVVSVPYTTILIETTLTEPCVSGGTTISGSTTTKTISTEVTIPNISVPSATATATAGPSTTGANSPANPTASTLTTKPPVGTISQVLPTSTTTGVPIAAGNNVKASLGLGLAAMLFAAAL</sequence>
<feature type="domain" description="CFEM" evidence="11">
    <location>
        <begin position="485"/>
        <end position="547"/>
    </location>
</feature>
<feature type="compositionally biased region" description="Polar residues" evidence="9">
    <location>
        <begin position="457"/>
        <end position="474"/>
    </location>
</feature>
<dbReference type="GO" id="GO:0005576">
    <property type="term" value="C:extracellular region"/>
    <property type="evidence" value="ECO:0007669"/>
    <property type="project" value="UniProtKB-SubCell"/>
</dbReference>
<feature type="signal peptide" evidence="10">
    <location>
        <begin position="1"/>
        <end position="19"/>
    </location>
</feature>
<comment type="subcellular location">
    <subcellularLocation>
        <location evidence="1">Membrane</location>
        <topology evidence="1">Lipid-anchor</topology>
        <topology evidence="1">GPI-anchor</topology>
    </subcellularLocation>
    <subcellularLocation>
        <location evidence="2">Secreted</location>
    </subcellularLocation>
</comment>
<feature type="chain" id="PRO_5040300986" description="CFEM domain-containing protein" evidence="10">
    <location>
        <begin position="20"/>
        <end position="692"/>
    </location>
</feature>
<feature type="compositionally biased region" description="Polar residues" evidence="9">
    <location>
        <begin position="636"/>
        <end position="654"/>
    </location>
</feature>
<gene>
    <name evidence="12" type="ORF">CSOL1703_00003622</name>
</gene>
<dbReference type="InterPro" id="IPR008427">
    <property type="entry name" value="Extracellular_membr_CFEM_dom"/>
</dbReference>
<dbReference type="AlphaFoldDB" id="A0A9N9W3V4"/>
<evidence type="ECO:0000256" key="6">
    <source>
        <dbReference type="ARBA" id="ARBA00022729"/>
    </source>
</evidence>
<keyword evidence="7" id="KW-1015">Disulfide bond</keyword>
<feature type="region of interest" description="Disordered" evidence="9">
    <location>
        <begin position="434"/>
        <end position="480"/>
    </location>
</feature>
<keyword evidence="6 10" id="KW-0732">Signal</keyword>
<keyword evidence="5" id="KW-0336">GPI-anchor</keyword>
<feature type="compositionally biased region" description="Low complexity" evidence="9">
    <location>
        <begin position="226"/>
        <end position="285"/>
    </location>
</feature>
<feature type="compositionally biased region" description="Polar residues" evidence="9">
    <location>
        <begin position="292"/>
        <end position="302"/>
    </location>
</feature>
<dbReference type="EMBL" id="CABFOC020000002">
    <property type="protein sequence ID" value="CAH0039381.1"/>
    <property type="molecule type" value="Genomic_DNA"/>
</dbReference>
<evidence type="ECO:0000256" key="9">
    <source>
        <dbReference type="SAM" id="MobiDB-lite"/>
    </source>
</evidence>
<dbReference type="Proteomes" id="UP000775872">
    <property type="component" value="Unassembled WGS sequence"/>
</dbReference>
<dbReference type="OrthoDB" id="5431405at2759"/>
<evidence type="ECO:0000313" key="12">
    <source>
        <dbReference type="EMBL" id="CAH0039381.1"/>
    </source>
</evidence>
<comment type="caution">
    <text evidence="12">The sequence shown here is derived from an EMBL/GenBank/DDBJ whole genome shotgun (WGS) entry which is preliminary data.</text>
</comment>
<feature type="compositionally biased region" description="Polar residues" evidence="9">
    <location>
        <begin position="437"/>
        <end position="446"/>
    </location>
</feature>
<feature type="region of interest" description="Disordered" evidence="9">
    <location>
        <begin position="621"/>
        <end position="654"/>
    </location>
</feature>
<evidence type="ECO:0000256" key="4">
    <source>
        <dbReference type="ARBA" id="ARBA00022525"/>
    </source>
</evidence>
<feature type="region of interest" description="Disordered" evidence="9">
    <location>
        <begin position="189"/>
        <end position="413"/>
    </location>
</feature>
<feature type="compositionally biased region" description="Low complexity" evidence="9">
    <location>
        <begin position="447"/>
        <end position="456"/>
    </location>
</feature>
<evidence type="ECO:0000256" key="3">
    <source>
        <dbReference type="ARBA" id="ARBA00010031"/>
    </source>
</evidence>
<evidence type="ECO:0000256" key="10">
    <source>
        <dbReference type="SAM" id="SignalP"/>
    </source>
</evidence>
<organism evidence="12 13">
    <name type="scientific">Clonostachys solani</name>
    <dbReference type="NCBI Taxonomy" id="160281"/>
    <lineage>
        <taxon>Eukaryota</taxon>
        <taxon>Fungi</taxon>
        <taxon>Dikarya</taxon>
        <taxon>Ascomycota</taxon>
        <taxon>Pezizomycotina</taxon>
        <taxon>Sordariomycetes</taxon>
        <taxon>Hypocreomycetidae</taxon>
        <taxon>Hypocreales</taxon>
        <taxon>Bionectriaceae</taxon>
        <taxon>Clonostachys</taxon>
    </lineage>
</organism>
<keyword evidence="8" id="KW-0449">Lipoprotein</keyword>
<evidence type="ECO:0000256" key="7">
    <source>
        <dbReference type="ARBA" id="ARBA00023157"/>
    </source>
</evidence>
<reference evidence="12" key="1">
    <citation type="submission" date="2021-10" db="EMBL/GenBank/DDBJ databases">
        <authorList>
            <person name="Piombo E."/>
        </authorList>
    </citation>
    <scope>NUCLEOTIDE SEQUENCE</scope>
</reference>
<proteinExistence type="inferred from homology"/>
<keyword evidence="4" id="KW-0964">Secreted</keyword>
<accession>A0A9N9W3V4</accession>
<feature type="compositionally biased region" description="Low complexity" evidence="9">
    <location>
        <begin position="375"/>
        <end position="397"/>
    </location>
</feature>
<keyword evidence="5" id="KW-0325">Glycoprotein</keyword>
<evidence type="ECO:0000256" key="8">
    <source>
        <dbReference type="ARBA" id="ARBA00023288"/>
    </source>
</evidence>
<keyword evidence="13" id="KW-1185">Reference proteome</keyword>
<keyword evidence="5" id="KW-0472">Membrane</keyword>
<evidence type="ECO:0000256" key="2">
    <source>
        <dbReference type="ARBA" id="ARBA00004613"/>
    </source>
</evidence>